<dbReference type="VEuPathDB" id="ToxoDB:NCLIV_011450"/>
<dbReference type="GeneID" id="13441708"/>
<reference evidence="2" key="2">
    <citation type="submission" date="2011-03" db="EMBL/GenBank/DDBJ databases">
        <title>Comparative genomics and transcriptomics of Neospora caninum and Toxoplasma gondii.</title>
        <authorList>
            <person name="Reid A.J."/>
            <person name="Sohal A."/>
            <person name="Harris D."/>
            <person name="Quail M."/>
            <person name="Sanders M."/>
            <person name="Berriman M."/>
            <person name="Wastling J.M."/>
            <person name="Pain A."/>
        </authorList>
    </citation>
    <scope>NUCLEOTIDE SEQUENCE</scope>
    <source>
        <strain evidence="2">Liverpool</strain>
    </source>
</reference>
<feature type="region of interest" description="Disordered" evidence="1">
    <location>
        <begin position="1"/>
        <end position="42"/>
    </location>
</feature>
<dbReference type="EMBL" id="LN714478">
    <property type="protein sequence ID" value="CEL65291.1"/>
    <property type="molecule type" value="Genomic_DNA"/>
</dbReference>
<dbReference type="Proteomes" id="UP000007494">
    <property type="component" value="Chromosome IV"/>
</dbReference>
<evidence type="ECO:0000313" key="4">
    <source>
        <dbReference type="Proteomes" id="UP000007494"/>
    </source>
</evidence>
<dbReference type="EMBL" id="FR823384">
    <property type="protein sequence ID" value="CBZ50679.1"/>
    <property type="molecule type" value="Genomic_DNA"/>
</dbReference>
<feature type="region of interest" description="Disordered" evidence="1">
    <location>
        <begin position="72"/>
        <end position="176"/>
    </location>
</feature>
<name>F0VAJ0_NEOCL</name>
<dbReference type="InParanoid" id="F0VAJ0"/>
<proteinExistence type="predicted"/>
<feature type="compositionally biased region" description="Low complexity" evidence="1">
    <location>
        <begin position="158"/>
        <end position="176"/>
    </location>
</feature>
<feature type="compositionally biased region" description="Basic and acidic residues" evidence="1">
    <location>
        <begin position="7"/>
        <end position="32"/>
    </location>
</feature>
<dbReference type="OMA" id="GNACKAE"/>
<reference evidence="3" key="4">
    <citation type="journal article" date="2015" name="PLoS ONE">
        <title>Comprehensive Evaluation of Toxoplasma gondii VEG and Neospora caninum LIV Genomes with Tachyzoite Stage Transcriptome and Proteome Defines Novel Transcript Features.</title>
        <authorList>
            <person name="Ramaprasad A."/>
            <person name="Mourier T."/>
            <person name="Naeem R."/>
            <person name="Malas T.B."/>
            <person name="Moussa E."/>
            <person name="Panigrahi A."/>
            <person name="Vermont S.J."/>
            <person name="Otto T.D."/>
            <person name="Wastling J."/>
            <person name="Pain A."/>
        </authorList>
    </citation>
    <scope>NUCLEOTIDE SEQUENCE</scope>
    <source>
        <strain evidence="3">Liverpool</strain>
    </source>
</reference>
<evidence type="ECO:0000313" key="3">
    <source>
        <dbReference type="EMBL" id="CEL65291.1"/>
    </source>
</evidence>
<reference evidence="4" key="3">
    <citation type="journal article" date="2012" name="PLoS Pathog.">
        <title>Comparative genomics of the apicomplexan parasites Toxoplasma gondii and Neospora caninum: Coccidia differing in host range and transmission strategy.</title>
        <authorList>
            <person name="Reid A.J."/>
            <person name="Vermont S.J."/>
            <person name="Cotton J.A."/>
            <person name="Harris D."/>
            <person name="Hill-Cawthorne G.A."/>
            <person name="Konen-Waisman S."/>
            <person name="Latham S.M."/>
            <person name="Mourier T."/>
            <person name="Norton R."/>
            <person name="Quail M.A."/>
            <person name="Sanders M."/>
            <person name="Shanmugam D."/>
            <person name="Sohal A."/>
            <person name="Wasmuth J.D."/>
            <person name="Brunk B."/>
            <person name="Grigg M.E."/>
            <person name="Howard J.C."/>
            <person name="Parkinson J."/>
            <person name="Roos D.S."/>
            <person name="Trees A.J."/>
            <person name="Berriman M."/>
            <person name="Pain A."/>
            <person name="Wastling J.M."/>
        </authorList>
    </citation>
    <scope>NUCLEOTIDE SEQUENCE [LARGE SCALE GENOMIC DNA]</scope>
    <source>
        <strain evidence="4">Liverpool</strain>
    </source>
</reference>
<reference evidence="2" key="1">
    <citation type="submission" date="2011-02" db="EMBL/GenBank/DDBJ databases">
        <authorList>
            <person name="Aslett M."/>
        </authorList>
    </citation>
    <scope>NUCLEOTIDE SEQUENCE</scope>
    <source>
        <strain evidence="2">Liverpool</strain>
    </source>
</reference>
<dbReference type="OrthoDB" id="333920at2759"/>
<dbReference type="AlphaFoldDB" id="F0VAJ0"/>
<keyword evidence="4" id="KW-1185">Reference proteome</keyword>
<protein>
    <submittedName>
        <fullName evidence="2">Uncharacterized protein</fullName>
    </submittedName>
</protein>
<evidence type="ECO:0000313" key="2">
    <source>
        <dbReference type="EMBL" id="CBZ50679.1"/>
    </source>
</evidence>
<evidence type="ECO:0000256" key="1">
    <source>
        <dbReference type="SAM" id="MobiDB-lite"/>
    </source>
</evidence>
<sequence>MGNVCRGEGKTREPRTPPKLERSESTEAEQKALRKQASTRRIETAKHEALKKLHTSRALSVHEERRRLHIQATRQKLVYTSFGGLNADLRDEELSEGEDRPPGPRRPSHPRQEGLDSSKPLEQRSESGQKAIFGCTTREKNMAVLGESQASPSDNIFEVTEPTAPEAGAAERAAQEALTQKLAELNREQR</sequence>
<feature type="compositionally biased region" description="Basic and acidic residues" evidence="1">
    <location>
        <begin position="110"/>
        <end position="127"/>
    </location>
</feature>
<dbReference type="RefSeq" id="XP_003880712.1">
    <property type="nucleotide sequence ID" value="XM_003880663.1"/>
</dbReference>
<dbReference type="eggNOG" id="ENOG502R0HE">
    <property type="taxonomic scope" value="Eukaryota"/>
</dbReference>
<gene>
    <name evidence="3" type="ORF">BN1204_011450</name>
    <name evidence="2" type="ORF">NCLIV_011450</name>
</gene>
<organism evidence="2 4">
    <name type="scientific">Neospora caninum (strain Liverpool)</name>
    <dbReference type="NCBI Taxonomy" id="572307"/>
    <lineage>
        <taxon>Eukaryota</taxon>
        <taxon>Sar</taxon>
        <taxon>Alveolata</taxon>
        <taxon>Apicomplexa</taxon>
        <taxon>Conoidasida</taxon>
        <taxon>Coccidia</taxon>
        <taxon>Eucoccidiorida</taxon>
        <taxon>Eimeriorina</taxon>
        <taxon>Sarcocystidae</taxon>
        <taxon>Neospora</taxon>
    </lineage>
</organism>
<accession>F0VAJ0</accession>